<accession>A0A0B6ZA25</accession>
<dbReference type="EMBL" id="HACG01017675">
    <property type="protein sequence ID" value="CEK64540.1"/>
    <property type="molecule type" value="Transcribed_RNA"/>
</dbReference>
<evidence type="ECO:0000313" key="2">
    <source>
        <dbReference type="EMBL" id="CEK64540.1"/>
    </source>
</evidence>
<protein>
    <submittedName>
        <fullName evidence="2">Uncharacterized protein</fullName>
    </submittedName>
</protein>
<feature type="non-terminal residue" evidence="2">
    <location>
        <position position="1"/>
    </location>
</feature>
<feature type="compositionally biased region" description="Polar residues" evidence="1">
    <location>
        <begin position="50"/>
        <end position="59"/>
    </location>
</feature>
<dbReference type="AlphaFoldDB" id="A0A0B6ZA25"/>
<organism evidence="2">
    <name type="scientific">Arion vulgaris</name>
    <dbReference type="NCBI Taxonomy" id="1028688"/>
    <lineage>
        <taxon>Eukaryota</taxon>
        <taxon>Metazoa</taxon>
        <taxon>Spiralia</taxon>
        <taxon>Lophotrochozoa</taxon>
        <taxon>Mollusca</taxon>
        <taxon>Gastropoda</taxon>
        <taxon>Heterobranchia</taxon>
        <taxon>Euthyneura</taxon>
        <taxon>Panpulmonata</taxon>
        <taxon>Eupulmonata</taxon>
        <taxon>Stylommatophora</taxon>
        <taxon>Helicina</taxon>
        <taxon>Arionoidea</taxon>
        <taxon>Arionidae</taxon>
        <taxon>Arion</taxon>
    </lineage>
</organism>
<sequence length="87" mass="9303">ILVMLLLADRTQSKRAKPASDDGNKPEGNGIGQSKVPTRDLPLPEADVSPTATGNNDTLNIKMTKDNLTYEVNPPDVTKYLTLVGAP</sequence>
<proteinExistence type="predicted"/>
<gene>
    <name evidence="2" type="primary">ORF52074</name>
</gene>
<evidence type="ECO:0000256" key="1">
    <source>
        <dbReference type="SAM" id="MobiDB-lite"/>
    </source>
</evidence>
<name>A0A0B6ZA25_9EUPU</name>
<reference evidence="2" key="1">
    <citation type="submission" date="2014-12" db="EMBL/GenBank/DDBJ databases">
        <title>Insight into the proteome of Arion vulgaris.</title>
        <authorList>
            <person name="Aradska J."/>
            <person name="Bulat T."/>
            <person name="Smidak R."/>
            <person name="Sarate P."/>
            <person name="Gangsoo J."/>
            <person name="Sialana F."/>
            <person name="Bilban M."/>
            <person name="Lubec G."/>
        </authorList>
    </citation>
    <scope>NUCLEOTIDE SEQUENCE</scope>
    <source>
        <tissue evidence="2">Skin</tissue>
    </source>
</reference>
<feature type="region of interest" description="Disordered" evidence="1">
    <location>
        <begin position="8"/>
        <end position="59"/>
    </location>
</feature>